<gene>
    <name evidence="2" type="ORF">QVD17_33986</name>
</gene>
<dbReference type="Proteomes" id="UP001229421">
    <property type="component" value="Unassembled WGS sequence"/>
</dbReference>
<accession>A0AAD8JZ64</accession>
<feature type="signal peptide" evidence="1">
    <location>
        <begin position="1"/>
        <end position="26"/>
    </location>
</feature>
<keyword evidence="3" id="KW-1185">Reference proteome</keyword>
<organism evidence="2 3">
    <name type="scientific">Tagetes erecta</name>
    <name type="common">African marigold</name>
    <dbReference type="NCBI Taxonomy" id="13708"/>
    <lineage>
        <taxon>Eukaryota</taxon>
        <taxon>Viridiplantae</taxon>
        <taxon>Streptophyta</taxon>
        <taxon>Embryophyta</taxon>
        <taxon>Tracheophyta</taxon>
        <taxon>Spermatophyta</taxon>
        <taxon>Magnoliopsida</taxon>
        <taxon>eudicotyledons</taxon>
        <taxon>Gunneridae</taxon>
        <taxon>Pentapetalae</taxon>
        <taxon>asterids</taxon>
        <taxon>campanulids</taxon>
        <taxon>Asterales</taxon>
        <taxon>Asteraceae</taxon>
        <taxon>Asteroideae</taxon>
        <taxon>Heliantheae alliance</taxon>
        <taxon>Tageteae</taxon>
        <taxon>Tagetes</taxon>
    </lineage>
</organism>
<evidence type="ECO:0000256" key="1">
    <source>
        <dbReference type="SAM" id="SignalP"/>
    </source>
</evidence>
<dbReference type="AlphaFoldDB" id="A0AAD8JZ64"/>
<dbReference type="EMBL" id="JAUHHV010000009">
    <property type="protein sequence ID" value="KAK1412604.1"/>
    <property type="molecule type" value="Genomic_DNA"/>
</dbReference>
<proteinExistence type="predicted"/>
<protein>
    <submittedName>
        <fullName evidence="2">Uncharacterized protein</fullName>
    </submittedName>
</protein>
<dbReference type="PANTHER" id="PTHR33592">
    <property type="entry name" value="TRANSMEMBRANE PROTEIN"/>
    <property type="match status" value="1"/>
</dbReference>
<keyword evidence="1" id="KW-0732">Signal</keyword>
<dbReference type="PANTHER" id="PTHR33592:SF3">
    <property type="entry name" value="TRANSMEMBRANE PROTEIN"/>
    <property type="match status" value="1"/>
</dbReference>
<reference evidence="2" key="1">
    <citation type="journal article" date="2023" name="bioRxiv">
        <title>Improved chromosome-level genome assembly for marigold (Tagetes erecta).</title>
        <authorList>
            <person name="Jiang F."/>
            <person name="Yuan L."/>
            <person name="Wang S."/>
            <person name="Wang H."/>
            <person name="Xu D."/>
            <person name="Wang A."/>
            <person name="Fan W."/>
        </authorList>
    </citation>
    <scope>NUCLEOTIDE SEQUENCE</scope>
    <source>
        <strain evidence="2">WSJ</strain>
        <tissue evidence="2">Leaf</tissue>
    </source>
</reference>
<comment type="caution">
    <text evidence="2">The sequence shown here is derived from an EMBL/GenBank/DDBJ whole genome shotgun (WGS) entry which is preliminary data.</text>
</comment>
<evidence type="ECO:0000313" key="2">
    <source>
        <dbReference type="EMBL" id="KAK1412604.1"/>
    </source>
</evidence>
<evidence type="ECO:0000313" key="3">
    <source>
        <dbReference type="Proteomes" id="UP001229421"/>
    </source>
</evidence>
<sequence length="109" mass="12003">MKHQFLCVAIIATLAILLMSFKPSEACRLLDGDFEETWMKSGYLLLSSLQQRRPVRSPPGNDCNWTGNGGNRRCVGSKKAAIRHRPAVAPPPPLHEFSQSIVQVAEATS</sequence>
<feature type="chain" id="PRO_5041972027" evidence="1">
    <location>
        <begin position="27"/>
        <end position="109"/>
    </location>
</feature>
<name>A0AAD8JZ64_TARER</name>